<evidence type="ECO:0000256" key="1">
    <source>
        <dbReference type="SAM" id="Phobius"/>
    </source>
</evidence>
<dbReference type="Gene3D" id="3.40.50.300">
    <property type="entry name" value="P-loop containing nucleotide triphosphate hydrolases"/>
    <property type="match status" value="1"/>
</dbReference>
<feature type="transmembrane region" description="Helical" evidence="1">
    <location>
        <begin position="621"/>
        <end position="645"/>
    </location>
</feature>
<reference evidence="3 4" key="1">
    <citation type="submission" date="2024-10" db="EMBL/GenBank/DDBJ databases">
        <title>The Natural Products Discovery Center: Release of the First 8490 Sequenced Strains for Exploring Actinobacteria Biosynthetic Diversity.</title>
        <authorList>
            <person name="Kalkreuter E."/>
            <person name="Kautsar S.A."/>
            <person name="Yang D."/>
            <person name="Bader C.D."/>
            <person name="Teijaro C.N."/>
            <person name="Fluegel L."/>
            <person name="Davis C.M."/>
            <person name="Simpson J.R."/>
            <person name="Lauterbach L."/>
            <person name="Steele A.D."/>
            <person name="Gui C."/>
            <person name="Meng S."/>
            <person name="Li G."/>
            <person name="Viehrig K."/>
            <person name="Ye F."/>
            <person name="Su P."/>
            <person name="Kiefer A.F."/>
            <person name="Nichols A."/>
            <person name="Cepeda A.J."/>
            <person name="Yan W."/>
            <person name="Fan B."/>
            <person name="Jiang Y."/>
            <person name="Adhikari A."/>
            <person name="Zheng C.-J."/>
            <person name="Schuster L."/>
            <person name="Cowan T.M."/>
            <person name="Smanski M.J."/>
            <person name="Chevrette M.G."/>
            <person name="De Carvalho L.P.S."/>
            <person name="Shen B."/>
        </authorList>
    </citation>
    <scope>NUCLEOTIDE SEQUENCE [LARGE SCALE GENOMIC DNA]</scope>
    <source>
        <strain evidence="3 4">NPDC000087</strain>
    </source>
</reference>
<dbReference type="InterPro" id="IPR027417">
    <property type="entry name" value="P-loop_NTPase"/>
</dbReference>
<dbReference type="Proteomes" id="UP001602245">
    <property type="component" value="Unassembled WGS sequence"/>
</dbReference>
<dbReference type="RefSeq" id="WP_026205377.1">
    <property type="nucleotide sequence ID" value="NZ_JBIAZU010000004.1"/>
</dbReference>
<organism evidence="3 4">
    <name type="scientific">Paractinoplanes globisporus</name>
    <dbReference type="NCBI Taxonomy" id="113565"/>
    <lineage>
        <taxon>Bacteria</taxon>
        <taxon>Bacillati</taxon>
        <taxon>Actinomycetota</taxon>
        <taxon>Actinomycetes</taxon>
        <taxon>Micromonosporales</taxon>
        <taxon>Micromonosporaceae</taxon>
        <taxon>Paractinoplanes</taxon>
    </lineage>
</organism>
<keyword evidence="4" id="KW-1185">Reference proteome</keyword>
<dbReference type="Pfam" id="PF20703">
    <property type="entry name" value="nSTAND1"/>
    <property type="match status" value="1"/>
</dbReference>
<keyword evidence="1" id="KW-0812">Transmembrane</keyword>
<dbReference type="GO" id="GO:0005524">
    <property type="term" value="F:ATP binding"/>
    <property type="evidence" value="ECO:0007669"/>
    <property type="project" value="UniProtKB-KW"/>
</dbReference>
<gene>
    <name evidence="3" type="ORF">ACFY35_22145</name>
</gene>
<evidence type="ECO:0000313" key="3">
    <source>
        <dbReference type="EMBL" id="MFF5292150.1"/>
    </source>
</evidence>
<protein>
    <submittedName>
        <fullName evidence="3">ATP-binding protein</fullName>
    </submittedName>
</protein>
<feature type="transmembrane region" description="Helical" evidence="1">
    <location>
        <begin position="566"/>
        <end position="587"/>
    </location>
</feature>
<feature type="domain" description="Novel STAND NTPase 1" evidence="2">
    <location>
        <begin position="4"/>
        <end position="301"/>
    </location>
</feature>
<keyword evidence="3" id="KW-0547">Nucleotide-binding</keyword>
<evidence type="ECO:0000313" key="4">
    <source>
        <dbReference type="Proteomes" id="UP001602245"/>
    </source>
</evidence>
<dbReference type="InterPro" id="IPR049052">
    <property type="entry name" value="nSTAND1"/>
</dbReference>
<keyword evidence="1" id="KW-0472">Membrane</keyword>
<name>A0ABW6WHX3_9ACTN</name>
<evidence type="ECO:0000259" key="2">
    <source>
        <dbReference type="Pfam" id="PF20703"/>
    </source>
</evidence>
<sequence length="674" mass="74155">MKNPFVGLRPFQAGDKDVFFGRDQDVAILQNLILAVPVLVVYAPSGTGKSSLLNAGLLPEVAKDDEYVPIVVAGSQQDVTEVATQALTATGWEPPVVGGLADLLEHHHKDTERRAILVLDQFEERLKHEKELELLYAQLARLANTRSSAATVVISIREDYLAGLADLMERVSGLLDASYRIAGLTRDDLIEAVRGPIATVGADITIDDGLIEEVLDDLERETRSDATTRSGRIEAGYFQIVWSRLWERDIGGGGRRITRESYLAEDRAAGILKSFVSATLDELLPLEAQVLWAALRYMVLPTGAKVPLTVDDIIGLLQSRDFRDWGASIFSEQYDPYGRSDLDQAAVGPQLQSMLDFLTRTASPLFRRAVRGERTEYELVHDLLGLILLDWRQRFVMATDTTAFDLRTEILGEQVHGALAPGRAALASAHKNIRSAIDLLGGEAGSADGAPSTARVEKARGHMRDALVVMAGNHRLENDSWDLIGSYNRRLKTLMLAHPDRRARCAAQISAFETYALRDYLSRYSDSTTWYTNVVVWCLGGLAAVGGLFVARFAIDLVWSVPSVQYAPLTFAVVVIGAAFLQVVVYMEEARQNIDLRAARKALWPSSSYSNNAFRWVTRILVAWPVVYLVLALACYSGAALFGVFDWAPTAGFNLTALIASLVLGGMYFLESDM</sequence>
<feature type="transmembrane region" description="Helical" evidence="1">
    <location>
        <begin position="26"/>
        <end position="43"/>
    </location>
</feature>
<proteinExistence type="predicted"/>
<comment type="caution">
    <text evidence="3">The sequence shown here is derived from an EMBL/GenBank/DDBJ whole genome shotgun (WGS) entry which is preliminary data.</text>
</comment>
<keyword evidence="1" id="KW-1133">Transmembrane helix</keyword>
<accession>A0ABW6WHX3</accession>
<feature type="transmembrane region" description="Helical" evidence="1">
    <location>
        <begin position="651"/>
        <end position="670"/>
    </location>
</feature>
<dbReference type="SUPFAM" id="SSF52540">
    <property type="entry name" value="P-loop containing nucleoside triphosphate hydrolases"/>
    <property type="match status" value="1"/>
</dbReference>
<feature type="transmembrane region" description="Helical" evidence="1">
    <location>
        <begin position="530"/>
        <end position="554"/>
    </location>
</feature>
<keyword evidence="3" id="KW-0067">ATP-binding</keyword>
<dbReference type="EMBL" id="JBIAZU010000004">
    <property type="protein sequence ID" value="MFF5292150.1"/>
    <property type="molecule type" value="Genomic_DNA"/>
</dbReference>